<dbReference type="AlphaFoldDB" id="A0A1M5Q8R3"/>
<organism evidence="1 2">
    <name type="scientific">Chryseobacterium oranimense</name>
    <dbReference type="NCBI Taxonomy" id="421058"/>
    <lineage>
        <taxon>Bacteria</taxon>
        <taxon>Pseudomonadati</taxon>
        <taxon>Bacteroidota</taxon>
        <taxon>Flavobacteriia</taxon>
        <taxon>Flavobacteriales</taxon>
        <taxon>Weeksellaceae</taxon>
        <taxon>Chryseobacterium group</taxon>
        <taxon>Chryseobacterium</taxon>
    </lineage>
</organism>
<dbReference type="STRING" id="421058.SAMN05421866_2139"/>
<dbReference type="eggNOG" id="ENOG502ZM2G">
    <property type="taxonomic scope" value="Bacteria"/>
</dbReference>
<dbReference type="EMBL" id="FQWT01000002">
    <property type="protein sequence ID" value="SHH10378.1"/>
    <property type="molecule type" value="Genomic_DNA"/>
</dbReference>
<accession>A0A1M5Q8R3</accession>
<dbReference type="OrthoDB" id="1363959at2"/>
<keyword evidence="2" id="KW-1185">Reference proteome</keyword>
<evidence type="ECO:0000313" key="2">
    <source>
        <dbReference type="Proteomes" id="UP000184047"/>
    </source>
</evidence>
<dbReference type="Proteomes" id="UP000184047">
    <property type="component" value="Unassembled WGS sequence"/>
</dbReference>
<protein>
    <submittedName>
        <fullName evidence="1">Uncharacterized protein</fullName>
    </submittedName>
</protein>
<sequence length="122" mass="14102">METIIRNYQQLQYAEVYISDIPSLKNIFLQVQNSSKLTKEFGVPFLLVKKKNQIVGFASLIINGKGEISFTIYGKNELSDSEKRDFNLRAERYFKQNNSGNFRNADQLKSSIERMIAWLNVG</sequence>
<evidence type="ECO:0000313" key="1">
    <source>
        <dbReference type="EMBL" id="SHH10378.1"/>
    </source>
</evidence>
<proteinExistence type="predicted"/>
<dbReference type="RefSeq" id="WP_073062532.1">
    <property type="nucleotide sequence ID" value="NZ_FQWT01000002.1"/>
</dbReference>
<reference evidence="2" key="1">
    <citation type="submission" date="2016-11" db="EMBL/GenBank/DDBJ databases">
        <authorList>
            <person name="Varghese N."/>
            <person name="Submissions S."/>
        </authorList>
    </citation>
    <scope>NUCLEOTIDE SEQUENCE [LARGE SCALE GENOMIC DNA]</scope>
    <source>
        <strain evidence="2">DSM 19055</strain>
    </source>
</reference>
<name>A0A1M5Q8R3_9FLAO</name>
<gene>
    <name evidence="1" type="ORF">SAMN05421866_2139</name>
</gene>